<dbReference type="AlphaFoldDB" id="A0A834THF9"/>
<gene>
    <name evidence="3" type="ORF">G2W53_026594</name>
</gene>
<keyword evidence="4" id="KW-1185">Reference proteome</keyword>
<dbReference type="Proteomes" id="UP000634136">
    <property type="component" value="Unassembled WGS sequence"/>
</dbReference>
<feature type="region of interest" description="Disordered" evidence="2">
    <location>
        <begin position="98"/>
        <end position="119"/>
    </location>
</feature>
<reference evidence="3" key="1">
    <citation type="submission" date="2020-09" db="EMBL/GenBank/DDBJ databases">
        <title>Genome-Enabled Discovery of Anthraquinone Biosynthesis in Senna tora.</title>
        <authorList>
            <person name="Kang S.-H."/>
            <person name="Pandey R.P."/>
            <person name="Lee C.-M."/>
            <person name="Sim J.-S."/>
            <person name="Jeong J.-T."/>
            <person name="Choi B.-S."/>
            <person name="Jung M."/>
            <person name="Ginzburg D."/>
            <person name="Zhao K."/>
            <person name="Won S.Y."/>
            <person name="Oh T.-J."/>
            <person name="Yu Y."/>
            <person name="Kim N.-H."/>
            <person name="Lee O.R."/>
            <person name="Lee T.-H."/>
            <person name="Bashyal P."/>
            <person name="Kim T.-S."/>
            <person name="Lee W.-H."/>
            <person name="Kawkins C."/>
            <person name="Kim C.-K."/>
            <person name="Kim J.S."/>
            <person name="Ahn B.O."/>
            <person name="Rhee S.Y."/>
            <person name="Sohng J.K."/>
        </authorList>
    </citation>
    <scope>NUCLEOTIDE SEQUENCE</scope>
    <source>
        <tissue evidence="3">Leaf</tissue>
    </source>
</reference>
<feature type="compositionally biased region" description="Polar residues" evidence="2">
    <location>
        <begin position="100"/>
        <end position="113"/>
    </location>
</feature>
<dbReference type="EMBL" id="JAAIUW010000008">
    <property type="protein sequence ID" value="KAF7821139.1"/>
    <property type="molecule type" value="Genomic_DNA"/>
</dbReference>
<evidence type="ECO:0000256" key="2">
    <source>
        <dbReference type="SAM" id="MobiDB-lite"/>
    </source>
</evidence>
<sequence length="119" mass="13776">MVEEKQQRIRELEARVRALEARTDRSRVFQIMELNTRNLKEQLEDLQTKLAESQLRKGHKNRDEAMKTLLENQEEGVKFSKGKAITMVAVSEESMAFRPTTATSRCYKGSSSQGEERQN</sequence>
<protein>
    <submittedName>
        <fullName evidence="3">Uncharacterized protein</fullName>
    </submittedName>
</protein>
<accession>A0A834THF9</accession>
<organism evidence="3 4">
    <name type="scientific">Senna tora</name>
    <dbReference type="NCBI Taxonomy" id="362788"/>
    <lineage>
        <taxon>Eukaryota</taxon>
        <taxon>Viridiplantae</taxon>
        <taxon>Streptophyta</taxon>
        <taxon>Embryophyta</taxon>
        <taxon>Tracheophyta</taxon>
        <taxon>Spermatophyta</taxon>
        <taxon>Magnoliopsida</taxon>
        <taxon>eudicotyledons</taxon>
        <taxon>Gunneridae</taxon>
        <taxon>Pentapetalae</taxon>
        <taxon>rosids</taxon>
        <taxon>fabids</taxon>
        <taxon>Fabales</taxon>
        <taxon>Fabaceae</taxon>
        <taxon>Caesalpinioideae</taxon>
        <taxon>Cassia clade</taxon>
        <taxon>Senna</taxon>
    </lineage>
</organism>
<evidence type="ECO:0000256" key="1">
    <source>
        <dbReference type="SAM" id="Coils"/>
    </source>
</evidence>
<comment type="caution">
    <text evidence="3">The sequence shown here is derived from an EMBL/GenBank/DDBJ whole genome shotgun (WGS) entry which is preliminary data.</text>
</comment>
<proteinExistence type="predicted"/>
<feature type="coiled-coil region" evidence="1">
    <location>
        <begin position="2"/>
        <end position="56"/>
    </location>
</feature>
<name>A0A834THF9_9FABA</name>
<keyword evidence="1" id="KW-0175">Coiled coil</keyword>
<evidence type="ECO:0000313" key="4">
    <source>
        <dbReference type="Proteomes" id="UP000634136"/>
    </source>
</evidence>
<evidence type="ECO:0000313" key="3">
    <source>
        <dbReference type="EMBL" id="KAF7821139.1"/>
    </source>
</evidence>